<feature type="region of interest" description="Disordered" evidence="5">
    <location>
        <begin position="163"/>
        <end position="182"/>
    </location>
</feature>
<keyword evidence="6" id="KW-0472">Membrane</keyword>
<dbReference type="EC" id="2.7.-.-" evidence="4"/>
<keyword evidence="6" id="KW-1133">Transmembrane helix</keyword>
<evidence type="ECO:0000256" key="5">
    <source>
        <dbReference type="SAM" id="MobiDB-lite"/>
    </source>
</evidence>
<gene>
    <name evidence="7" type="ORF">DSTB1V02_LOCUS4740</name>
</gene>
<evidence type="ECO:0000313" key="7">
    <source>
        <dbReference type="EMBL" id="CAD7244854.1"/>
    </source>
</evidence>
<keyword evidence="8" id="KW-1185">Reference proteome</keyword>
<dbReference type="PANTHER" id="PTHR12400">
    <property type="entry name" value="INOSITOL POLYPHOSPHATE KINASE"/>
    <property type="match status" value="1"/>
</dbReference>
<sequence length="549" mass="61969">MTTARVIAGEGGERTRRNKVVLSCGCWWPVTMVGWEMEGSSLEDGCNGRSRRRPSVEDPGDAEVSLEPFDFQVRLLPPFLETPGSSWFETPGSSWFGSFPLAFGVESESIPHASSVGGHTRLFVLDRWTLCKPLNTRELNFYMNAPTEILQFAPRFKGVIQCDEEPSGSGEEETSRSISKQRREKLRARVCISRRSSLSNSDDGSRKPLHVFEDFPAKTRRKNYFLLMENITGQFFRPCVLDLKMGTRQHGDDASDEKRHRQIAKCAKSTSSTLGVRLCGMQVYQADTDQYIVKDKYYGRGLDEDGFRAALWQFFHNGFQVRLAAIHHLIQRLQSLRHAIQKQNSFRFYSSSLLVVYEGCEETEEFEPHVSHSTEEEEPQASCSSSTGDPCAETPESPPTGEIETGKGRGDRGVLGEDRGVLGKAMVDVRVIDFAHTTFDGCDEPAGSPVHRGPDRGFLQGIDSLLRLIIIIIIIILRNWVSLFRKLPRRDRKAETDLRPRRSVSFARFAGFEMDADGTLRLHPFVPSASIRAVCIHSCRLHPFELRRN</sequence>
<dbReference type="Pfam" id="PF03770">
    <property type="entry name" value="IPK"/>
    <property type="match status" value="1"/>
</dbReference>
<dbReference type="Proteomes" id="UP000677054">
    <property type="component" value="Unassembled WGS sequence"/>
</dbReference>
<name>A0A7R8XCQ5_9CRUS</name>
<dbReference type="PANTHER" id="PTHR12400:SF21">
    <property type="entry name" value="KINASE"/>
    <property type="match status" value="1"/>
</dbReference>
<dbReference type="EMBL" id="CAJPEV010000728">
    <property type="protein sequence ID" value="CAG0887950.1"/>
    <property type="molecule type" value="Genomic_DNA"/>
</dbReference>
<evidence type="ECO:0000256" key="1">
    <source>
        <dbReference type="ARBA" id="ARBA00007374"/>
    </source>
</evidence>
<evidence type="ECO:0000313" key="8">
    <source>
        <dbReference type="Proteomes" id="UP000677054"/>
    </source>
</evidence>
<keyword evidence="6" id="KW-0812">Transmembrane</keyword>
<evidence type="ECO:0000256" key="4">
    <source>
        <dbReference type="RuleBase" id="RU363090"/>
    </source>
</evidence>
<dbReference type="GO" id="GO:0005634">
    <property type="term" value="C:nucleus"/>
    <property type="evidence" value="ECO:0007669"/>
    <property type="project" value="TreeGrafter"/>
</dbReference>
<evidence type="ECO:0000256" key="3">
    <source>
        <dbReference type="ARBA" id="ARBA00022777"/>
    </source>
</evidence>
<feature type="compositionally biased region" description="Acidic residues" evidence="5">
    <location>
        <begin position="163"/>
        <end position="172"/>
    </location>
</feature>
<evidence type="ECO:0000256" key="6">
    <source>
        <dbReference type="SAM" id="Phobius"/>
    </source>
</evidence>
<comment type="similarity">
    <text evidence="1 4">Belongs to the inositol phosphokinase (IPK) family.</text>
</comment>
<dbReference type="GO" id="GO:0046854">
    <property type="term" value="P:phosphatidylinositol phosphate biosynthetic process"/>
    <property type="evidence" value="ECO:0007669"/>
    <property type="project" value="TreeGrafter"/>
</dbReference>
<organism evidence="7">
    <name type="scientific">Darwinula stevensoni</name>
    <dbReference type="NCBI Taxonomy" id="69355"/>
    <lineage>
        <taxon>Eukaryota</taxon>
        <taxon>Metazoa</taxon>
        <taxon>Ecdysozoa</taxon>
        <taxon>Arthropoda</taxon>
        <taxon>Crustacea</taxon>
        <taxon>Oligostraca</taxon>
        <taxon>Ostracoda</taxon>
        <taxon>Podocopa</taxon>
        <taxon>Podocopida</taxon>
        <taxon>Darwinulocopina</taxon>
        <taxon>Darwinuloidea</taxon>
        <taxon>Darwinulidae</taxon>
        <taxon>Darwinula</taxon>
    </lineage>
</organism>
<feature type="region of interest" description="Disordered" evidence="5">
    <location>
        <begin position="366"/>
        <end position="415"/>
    </location>
</feature>
<dbReference type="AlphaFoldDB" id="A0A7R8XCQ5"/>
<feature type="region of interest" description="Disordered" evidence="5">
    <location>
        <begin position="41"/>
        <end position="63"/>
    </location>
</feature>
<dbReference type="InterPro" id="IPR038286">
    <property type="entry name" value="IPK_sf"/>
</dbReference>
<reference evidence="7" key="1">
    <citation type="submission" date="2020-11" db="EMBL/GenBank/DDBJ databases">
        <authorList>
            <person name="Tran Van P."/>
        </authorList>
    </citation>
    <scope>NUCLEOTIDE SEQUENCE</scope>
</reference>
<keyword evidence="3 4" id="KW-0418">Kinase</keyword>
<dbReference type="InterPro" id="IPR005522">
    <property type="entry name" value="IPK"/>
</dbReference>
<protein>
    <recommendedName>
        <fullName evidence="4">Kinase</fullName>
        <ecNumber evidence="4">2.7.-.-</ecNumber>
    </recommendedName>
</protein>
<dbReference type="OrthoDB" id="2573163at2759"/>
<dbReference type="EMBL" id="LR900245">
    <property type="protein sequence ID" value="CAD7244854.1"/>
    <property type="molecule type" value="Genomic_DNA"/>
</dbReference>
<dbReference type="GO" id="GO:0032958">
    <property type="term" value="P:inositol phosphate biosynthetic process"/>
    <property type="evidence" value="ECO:0007669"/>
    <property type="project" value="InterPro"/>
</dbReference>
<keyword evidence="2 4" id="KW-0808">Transferase</keyword>
<dbReference type="GO" id="GO:0000828">
    <property type="term" value="F:inositol hexakisphosphate kinase activity"/>
    <property type="evidence" value="ECO:0007669"/>
    <property type="project" value="TreeGrafter"/>
</dbReference>
<evidence type="ECO:0000256" key="2">
    <source>
        <dbReference type="ARBA" id="ARBA00022679"/>
    </source>
</evidence>
<accession>A0A7R8XCQ5</accession>
<dbReference type="SUPFAM" id="SSF56104">
    <property type="entry name" value="SAICAR synthase-like"/>
    <property type="match status" value="1"/>
</dbReference>
<dbReference type="Gene3D" id="3.30.470.160">
    <property type="entry name" value="Inositol polyphosphate kinase"/>
    <property type="match status" value="1"/>
</dbReference>
<proteinExistence type="inferred from homology"/>
<dbReference type="GO" id="GO:0005737">
    <property type="term" value="C:cytoplasm"/>
    <property type="evidence" value="ECO:0007669"/>
    <property type="project" value="TreeGrafter"/>
</dbReference>
<feature type="compositionally biased region" description="Basic and acidic residues" evidence="5">
    <location>
        <begin position="404"/>
        <end position="415"/>
    </location>
</feature>
<feature type="transmembrane region" description="Helical" evidence="6">
    <location>
        <begin position="465"/>
        <end position="484"/>
    </location>
</feature>